<keyword evidence="1" id="KW-0175">Coiled coil</keyword>
<keyword evidence="3" id="KW-1185">Reference proteome</keyword>
<dbReference type="PIRSF" id="PIRSF018637">
    <property type="entry name" value="TrmK"/>
    <property type="match status" value="1"/>
</dbReference>
<dbReference type="GO" id="GO:0008168">
    <property type="term" value="F:methyltransferase activity"/>
    <property type="evidence" value="ECO:0007669"/>
    <property type="project" value="UniProtKB-KW"/>
</dbReference>
<feature type="coiled-coil region" evidence="1">
    <location>
        <begin position="186"/>
        <end position="229"/>
    </location>
</feature>
<proteinExistence type="predicted"/>
<dbReference type="GO" id="GO:0032259">
    <property type="term" value="P:methylation"/>
    <property type="evidence" value="ECO:0007669"/>
    <property type="project" value="UniProtKB-KW"/>
</dbReference>
<dbReference type="RefSeq" id="WP_029054701.1">
    <property type="nucleotide sequence ID" value="NZ_CP015108.1"/>
</dbReference>
<evidence type="ECO:0000313" key="3">
    <source>
        <dbReference type="Proteomes" id="UP000192486"/>
    </source>
</evidence>
<dbReference type="EMBL" id="CP015108">
    <property type="protein sequence ID" value="ARF12692.1"/>
    <property type="molecule type" value="Genomic_DNA"/>
</dbReference>
<protein>
    <submittedName>
        <fullName evidence="2">SAM-dependent methyltransferase</fullName>
    </submittedName>
</protein>
<reference evidence="2 3" key="1">
    <citation type="submission" date="2016-04" db="EMBL/GenBank/DDBJ databases">
        <title>Comparative Genomics and Epigenetics of Sporosarcina ureae.</title>
        <authorList>
            <person name="Oliver A.S."/>
            <person name="Cooper K.K."/>
        </authorList>
    </citation>
    <scope>NUCLEOTIDE SEQUENCE [LARGE SCALE GENOMIC DNA]</scope>
    <source>
        <strain evidence="2 3">S204</strain>
    </source>
</reference>
<dbReference type="InterPro" id="IPR029063">
    <property type="entry name" value="SAM-dependent_MTases_sf"/>
</dbReference>
<evidence type="ECO:0000313" key="2">
    <source>
        <dbReference type="EMBL" id="ARF12692.1"/>
    </source>
</evidence>
<dbReference type="PANTHER" id="PTHR38451:SF1">
    <property type="entry name" value="TRNA (ADENINE(22)-N(1))-METHYLTRANSFERASE"/>
    <property type="match status" value="1"/>
</dbReference>
<accession>A0ABM6JQU7</accession>
<evidence type="ECO:0000256" key="1">
    <source>
        <dbReference type="SAM" id="Coils"/>
    </source>
</evidence>
<keyword evidence="2" id="KW-0489">Methyltransferase</keyword>
<organism evidence="2 3">
    <name type="scientific">Sporosarcina ureae</name>
    <dbReference type="NCBI Taxonomy" id="1571"/>
    <lineage>
        <taxon>Bacteria</taxon>
        <taxon>Bacillati</taxon>
        <taxon>Bacillota</taxon>
        <taxon>Bacilli</taxon>
        <taxon>Bacillales</taxon>
        <taxon>Caryophanaceae</taxon>
        <taxon>Sporosarcina</taxon>
    </lineage>
</organism>
<gene>
    <name evidence="2" type="ORF">SporoS204_00025</name>
</gene>
<dbReference type="SUPFAM" id="SSF53335">
    <property type="entry name" value="S-adenosyl-L-methionine-dependent methyltransferases"/>
    <property type="match status" value="1"/>
</dbReference>
<dbReference type="PANTHER" id="PTHR38451">
    <property type="entry name" value="TRNA (ADENINE(22)-N(1))-METHYLTRANSFERASE"/>
    <property type="match status" value="1"/>
</dbReference>
<dbReference type="Proteomes" id="UP000192486">
    <property type="component" value="Chromosome"/>
</dbReference>
<dbReference type="Pfam" id="PF04816">
    <property type="entry name" value="TrmK"/>
    <property type="match status" value="1"/>
</dbReference>
<dbReference type="Gene3D" id="3.40.50.150">
    <property type="entry name" value="Vaccinia Virus protein VP39"/>
    <property type="match status" value="1"/>
</dbReference>
<dbReference type="InterPro" id="IPR006901">
    <property type="entry name" value="TrmK"/>
</dbReference>
<dbReference type="Gene3D" id="1.10.287.1890">
    <property type="match status" value="1"/>
</dbReference>
<sequence>MNTNQLSERLAMVASFVPKNTVLADIGSDHAYLPCYLMNKGKIRKAIAGEVVTGPFEAATRNVELNGFADRIEVRLANGLQAIEGADNVETVTIAGMGGTLITSILETGKDRLTNVQRIILQPNLHAIAIRKWAVANGFCIVDEEILLEDSKIYEVLVLERGSADYSKTDLLVGPVLRRKQSNVFRAKWEREMLEWQRVINALEHAEQTEEIKRKRANLQENMEIVRKVLAHEEK</sequence>
<name>A0ABM6JQU7_SPOUR</name>
<keyword evidence="2" id="KW-0808">Transferase</keyword>